<dbReference type="InterPro" id="IPR003545">
    <property type="entry name" value="Telomerase_RT"/>
</dbReference>
<evidence type="ECO:0000256" key="1">
    <source>
        <dbReference type="ARBA" id="ARBA00008001"/>
    </source>
</evidence>
<comment type="subcellular location">
    <subcellularLocation>
        <location evidence="13">Nucleus</location>
    </subcellularLocation>
    <subcellularLocation>
        <location evidence="13">Chromosome</location>
        <location evidence="13">Telomere</location>
    </subcellularLocation>
</comment>
<dbReference type="PRINTS" id="PR01365">
    <property type="entry name" value="TELOMERASERT"/>
</dbReference>
<keyword evidence="4 13" id="KW-0158">Chromosome</keyword>
<keyword evidence="11 13" id="KW-0539">Nucleus</keyword>
<evidence type="ECO:0000256" key="8">
    <source>
        <dbReference type="ARBA" id="ARBA00022842"/>
    </source>
</evidence>
<dbReference type="Gene3D" id="1.10.132.70">
    <property type="match status" value="1"/>
</dbReference>
<dbReference type="GO" id="GO:0007004">
    <property type="term" value="P:telomere maintenance via telomerase"/>
    <property type="evidence" value="ECO:0007669"/>
    <property type="project" value="TreeGrafter"/>
</dbReference>
<protein>
    <recommendedName>
        <fullName evidence="3 13">Telomerase reverse transcriptase</fullName>
        <ecNumber evidence="2 13">2.7.7.49</ecNumber>
    </recommendedName>
    <alternativeName>
        <fullName evidence="13">Telomerase catalytic subunit</fullName>
    </alternativeName>
</protein>
<accession>A0AAN7W5C6</accession>
<dbReference type="GO" id="GO:0042162">
    <property type="term" value="F:telomeric DNA binding"/>
    <property type="evidence" value="ECO:0007669"/>
    <property type="project" value="TreeGrafter"/>
</dbReference>
<evidence type="ECO:0000259" key="14">
    <source>
        <dbReference type="PROSITE" id="PS50878"/>
    </source>
</evidence>
<dbReference type="EC" id="2.7.7.49" evidence="2 13"/>
<proteinExistence type="inferred from homology"/>
<keyword evidence="10 13" id="KW-0695">RNA-directed DNA polymerase</keyword>
<feature type="domain" description="Reverse transcriptase" evidence="14">
    <location>
        <begin position="405"/>
        <end position="709"/>
    </location>
</feature>
<dbReference type="SMART" id="SM00975">
    <property type="entry name" value="Telomerase_RBD"/>
    <property type="match status" value="1"/>
</dbReference>
<dbReference type="GO" id="GO:0003720">
    <property type="term" value="F:telomerase activity"/>
    <property type="evidence" value="ECO:0007669"/>
    <property type="project" value="InterPro"/>
</dbReference>
<comment type="function">
    <text evidence="13">Telomerase is a ribonucleoprotein enzyme essential for the replication of chromosome termini in most eukaryotes. It elongates telomeres. It is a reverse transcriptase that adds simple sequence repeats to chromosome ends by copying a template sequence within the RNA component of the enzyme.</text>
</comment>
<evidence type="ECO:0000256" key="3">
    <source>
        <dbReference type="ARBA" id="ARBA00016182"/>
    </source>
</evidence>
<dbReference type="PANTHER" id="PTHR12066:SF0">
    <property type="entry name" value="TELOMERASE REVERSE TRANSCRIPTASE"/>
    <property type="match status" value="1"/>
</dbReference>
<evidence type="ECO:0000256" key="6">
    <source>
        <dbReference type="ARBA" id="ARBA00022695"/>
    </source>
</evidence>
<comment type="similarity">
    <text evidence="1 13">Belongs to the reverse transcriptase family. Telomerase subfamily.</text>
</comment>
<evidence type="ECO:0000313" key="15">
    <source>
        <dbReference type="EMBL" id="KAK5781581.1"/>
    </source>
</evidence>
<dbReference type="AlphaFoldDB" id="A0AAN7W5C6"/>
<dbReference type="EMBL" id="JAWIZZ010000031">
    <property type="protein sequence ID" value="KAK5781581.1"/>
    <property type="molecule type" value="Genomic_DNA"/>
</dbReference>
<evidence type="ECO:0000256" key="7">
    <source>
        <dbReference type="ARBA" id="ARBA00022723"/>
    </source>
</evidence>
<evidence type="ECO:0000256" key="9">
    <source>
        <dbReference type="ARBA" id="ARBA00022895"/>
    </source>
</evidence>
<dbReference type="InterPro" id="IPR043502">
    <property type="entry name" value="DNA/RNA_pol_sf"/>
</dbReference>
<keyword evidence="9 13" id="KW-0779">Telomere</keyword>
<dbReference type="Pfam" id="PF00078">
    <property type="entry name" value="RVT_1"/>
    <property type="match status" value="1"/>
</dbReference>
<keyword evidence="7 13" id="KW-0479">Metal-binding</keyword>
<dbReference type="GO" id="GO:0000781">
    <property type="term" value="C:chromosome, telomeric region"/>
    <property type="evidence" value="ECO:0007669"/>
    <property type="project" value="UniProtKB-SubCell"/>
</dbReference>
<dbReference type="Pfam" id="PF12009">
    <property type="entry name" value="Telomerase_RBD"/>
    <property type="match status" value="1"/>
</dbReference>
<evidence type="ECO:0000256" key="2">
    <source>
        <dbReference type="ARBA" id="ARBA00012493"/>
    </source>
</evidence>
<dbReference type="PANTHER" id="PTHR12066">
    <property type="entry name" value="TELOMERASE REVERSE TRANSCRIPTASE"/>
    <property type="match status" value="1"/>
</dbReference>
<dbReference type="CDD" id="cd01648">
    <property type="entry name" value="TERT"/>
    <property type="match status" value="1"/>
</dbReference>
<evidence type="ECO:0000256" key="12">
    <source>
        <dbReference type="ARBA" id="ARBA00048173"/>
    </source>
</evidence>
<keyword evidence="5 13" id="KW-0808">Transferase</keyword>
<gene>
    <name evidence="15" type="ORF">RI543_000763</name>
</gene>
<evidence type="ECO:0000256" key="5">
    <source>
        <dbReference type="ARBA" id="ARBA00022679"/>
    </source>
</evidence>
<evidence type="ECO:0000256" key="11">
    <source>
        <dbReference type="ARBA" id="ARBA00023242"/>
    </source>
</evidence>
<dbReference type="InterPro" id="IPR021891">
    <property type="entry name" value="Telomerase_RBD"/>
</dbReference>
<dbReference type="SUPFAM" id="SSF56672">
    <property type="entry name" value="DNA/RNA polymerases"/>
    <property type="match status" value="1"/>
</dbReference>
<keyword evidence="6 13" id="KW-0548">Nucleotidyltransferase</keyword>
<dbReference type="GO" id="GO:0070034">
    <property type="term" value="F:telomerase RNA binding"/>
    <property type="evidence" value="ECO:0007669"/>
    <property type="project" value="TreeGrafter"/>
</dbReference>
<name>A0AAN7W5C6_9SACH</name>
<dbReference type="GO" id="GO:0000333">
    <property type="term" value="C:telomerase catalytic core complex"/>
    <property type="evidence" value="ECO:0007669"/>
    <property type="project" value="TreeGrafter"/>
</dbReference>
<organism evidence="15 16">
    <name type="scientific">Arxiozyma heterogenica</name>
    <dbReference type="NCBI Taxonomy" id="278026"/>
    <lineage>
        <taxon>Eukaryota</taxon>
        <taxon>Fungi</taxon>
        <taxon>Dikarya</taxon>
        <taxon>Ascomycota</taxon>
        <taxon>Saccharomycotina</taxon>
        <taxon>Saccharomycetes</taxon>
        <taxon>Saccharomycetales</taxon>
        <taxon>Saccharomycetaceae</taxon>
        <taxon>Arxiozyma</taxon>
    </lineage>
</organism>
<evidence type="ECO:0000256" key="10">
    <source>
        <dbReference type="ARBA" id="ARBA00022918"/>
    </source>
</evidence>
<evidence type="ECO:0000256" key="4">
    <source>
        <dbReference type="ARBA" id="ARBA00022454"/>
    </source>
</evidence>
<comment type="catalytic activity">
    <reaction evidence="12 13">
        <text>DNA(n) + a 2'-deoxyribonucleoside 5'-triphosphate = DNA(n+1) + diphosphate</text>
        <dbReference type="Rhea" id="RHEA:22508"/>
        <dbReference type="Rhea" id="RHEA-COMP:17339"/>
        <dbReference type="Rhea" id="RHEA-COMP:17340"/>
        <dbReference type="ChEBI" id="CHEBI:33019"/>
        <dbReference type="ChEBI" id="CHEBI:61560"/>
        <dbReference type="ChEBI" id="CHEBI:173112"/>
        <dbReference type="EC" id="2.7.7.49"/>
    </reaction>
</comment>
<evidence type="ECO:0000313" key="16">
    <source>
        <dbReference type="Proteomes" id="UP001306508"/>
    </source>
</evidence>
<keyword evidence="8 13" id="KW-0460">Magnesium</keyword>
<sequence>MLSLQEFFKVQEIEKEGFTNFGDLKYVNKNILQFETFLKSTFVLRNANKIELSTIPIQTTYEEVIDFVIGFLLQNNFFNNVLVFGFKRNHQNDVNKSFFSYTPNRQIQELKTIHWRMLFDIVGISKFMDLMINFSVFQLDGKKWKQILGNQANKPTVPPSWLIEDSTSKQIDMISLKHFLHRNYTKFGTFDPLINRCKLDDLRRSIFCTWSINLTKRQKIEINTQLNLLIRNCSNRKNNYFSMLNYLCPVKSTGNYTSHLDLQTPKKNVVRLVILVLEKLIPLSMFGSKHNKSKIFKGISALINLPLNGVLYINDLISKVRMKEIIYLYTGTDRDNHKRSQILFKNFVLWLLTSMVPRIIKSFFYCTEISSLTDIVYFRHDIWQRLTTPFISEYFNKYLFENTVCRNHNSYLLSEFNHNRIRVIPKKANGEFRVIAIPSRGADEEEHLSYKINRLKVVIPMQAILNYLRYKRATDFEKVSSPFQVANKLLNFKNDLIKQHNTLPELYFMKFDVASCYDSIPRKKLFSVIKALLQSETNFYVKSYTVYNPTDGRLKIKHIVNDDKGKVSEKLYINNNQEFFFTVESILDAIKFELFKTALWIDDKCYLRKDGIFQGSSYSPLLVDILYDDMIQSFKQFRCREGHQLLIIRIADDFLIVSTDKDQIMEIRDLAVLGFGDYNAVAKKEKIVVVDSRCTLSNHRILSFCGLNIDVSSLEIWKSKESLNIPIINNPSTIKTYKRILDLFRLRLEYRTLNGALNSLETIQNQIDIFMDNISSIFIKAFDKKKVRKDAFLEFIHNLFTMLLEYSYNIKILETEYITIVKKILFEKFIYYMKLHKIKYFDIIESLAKGKTLL</sequence>
<dbReference type="GO" id="GO:0046872">
    <property type="term" value="F:metal ion binding"/>
    <property type="evidence" value="ECO:0007669"/>
    <property type="project" value="UniProtKB-KW"/>
</dbReference>
<dbReference type="Proteomes" id="UP001306508">
    <property type="component" value="Unassembled WGS sequence"/>
</dbReference>
<evidence type="ECO:0000256" key="13">
    <source>
        <dbReference type="RuleBase" id="RU365061"/>
    </source>
</evidence>
<comment type="caution">
    <text evidence="15">The sequence shown here is derived from an EMBL/GenBank/DDBJ whole genome shotgun (WGS) entry which is preliminary data.</text>
</comment>
<reference evidence="16" key="1">
    <citation type="submission" date="2023-07" db="EMBL/GenBank/DDBJ databases">
        <title>A draft genome of Kazachstania heterogenica Y-27499.</title>
        <authorList>
            <person name="Donic C."/>
            <person name="Kralova J.S."/>
            <person name="Fidel L."/>
            <person name="Ben-Dor S."/>
            <person name="Jung S."/>
        </authorList>
    </citation>
    <scope>NUCLEOTIDE SEQUENCE [LARGE SCALE GENOMIC DNA]</scope>
    <source>
        <strain evidence="16">Y27499</strain>
    </source>
</reference>
<dbReference type="PROSITE" id="PS50878">
    <property type="entry name" value="RT_POL"/>
    <property type="match status" value="1"/>
</dbReference>
<keyword evidence="16" id="KW-1185">Reference proteome</keyword>
<dbReference type="InterPro" id="IPR000477">
    <property type="entry name" value="RT_dom"/>
</dbReference>